<dbReference type="EMBL" id="JAIWYP010000006">
    <property type="protein sequence ID" value="KAH3815022.1"/>
    <property type="molecule type" value="Genomic_DNA"/>
</dbReference>
<organism evidence="2 3">
    <name type="scientific">Dreissena polymorpha</name>
    <name type="common">Zebra mussel</name>
    <name type="synonym">Mytilus polymorpha</name>
    <dbReference type="NCBI Taxonomy" id="45954"/>
    <lineage>
        <taxon>Eukaryota</taxon>
        <taxon>Metazoa</taxon>
        <taxon>Spiralia</taxon>
        <taxon>Lophotrochozoa</taxon>
        <taxon>Mollusca</taxon>
        <taxon>Bivalvia</taxon>
        <taxon>Autobranchia</taxon>
        <taxon>Heteroconchia</taxon>
        <taxon>Euheterodonta</taxon>
        <taxon>Imparidentia</taxon>
        <taxon>Neoheterodontei</taxon>
        <taxon>Myida</taxon>
        <taxon>Dreissenoidea</taxon>
        <taxon>Dreissenidae</taxon>
        <taxon>Dreissena</taxon>
    </lineage>
</organism>
<evidence type="ECO:0000313" key="3">
    <source>
        <dbReference type="Proteomes" id="UP000828390"/>
    </source>
</evidence>
<sequence>MSEVASKGQPKLSFLRIKPQTKQADKKSRPDSEASNSSMDEFQVIQTQLQATTDTITSLRDDLNGMLKKEEVEQLIANTVTTLMNKIMQNINDKINQ</sequence>
<reference evidence="2" key="1">
    <citation type="journal article" date="2019" name="bioRxiv">
        <title>The Genome of the Zebra Mussel, Dreissena polymorpha: A Resource for Invasive Species Research.</title>
        <authorList>
            <person name="McCartney M.A."/>
            <person name="Auch B."/>
            <person name="Kono T."/>
            <person name="Mallez S."/>
            <person name="Zhang Y."/>
            <person name="Obille A."/>
            <person name="Becker A."/>
            <person name="Abrahante J.E."/>
            <person name="Garbe J."/>
            <person name="Badalamenti J.P."/>
            <person name="Herman A."/>
            <person name="Mangelson H."/>
            <person name="Liachko I."/>
            <person name="Sullivan S."/>
            <person name="Sone E.D."/>
            <person name="Koren S."/>
            <person name="Silverstein K.A.T."/>
            <person name="Beckman K.B."/>
            <person name="Gohl D.M."/>
        </authorList>
    </citation>
    <scope>NUCLEOTIDE SEQUENCE</scope>
    <source>
        <strain evidence="2">Duluth1</strain>
        <tissue evidence="2">Whole animal</tissue>
    </source>
</reference>
<accession>A0A9D4GDS3</accession>
<proteinExistence type="predicted"/>
<reference evidence="2" key="2">
    <citation type="submission" date="2020-11" db="EMBL/GenBank/DDBJ databases">
        <authorList>
            <person name="McCartney M.A."/>
            <person name="Auch B."/>
            <person name="Kono T."/>
            <person name="Mallez S."/>
            <person name="Becker A."/>
            <person name="Gohl D.M."/>
            <person name="Silverstein K.A.T."/>
            <person name="Koren S."/>
            <person name="Bechman K.B."/>
            <person name="Herman A."/>
            <person name="Abrahante J.E."/>
            <person name="Garbe J."/>
        </authorList>
    </citation>
    <scope>NUCLEOTIDE SEQUENCE</scope>
    <source>
        <strain evidence="2">Duluth1</strain>
        <tissue evidence="2">Whole animal</tissue>
    </source>
</reference>
<protein>
    <submittedName>
        <fullName evidence="2">Uncharacterized protein</fullName>
    </submittedName>
</protein>
<comment type="caution">
    <text evidence="2">The sequence shown here is derived from an EMBL/GenBank/DDBJ whole genome shotgun (WGS) entry which is preliminary data.</text>
</comment>
<evidence type="ECO:0000313" key="2">
    <source>
        <dbReference type="EMBL" id="KAH3815022.1"/>
    </source>
</evidence>
<feature type="compositionally biased region" description="Basic and acidic residues" evidence="1">
    <location>
        <begin position="23"/>
        <end position="32"/>
    </location>
</feature>
<dbReference type="AlphaFoldDB" id="A0A9D4GDS3"/>
<evidence type="ECO:0000256" key="1">
    <source>
        <dbReference type="SAM" id="MobiDB-lite"/>
    </source>
</evidence>
<gene>
    <name evidence="2" type="ORF">DPMN_143541</name>
</gene>
<name>A0A9D4GDS3_DREPO</name>
<keyword evidence="3" id="KW-1185">Reference proteome</keyword>
<feature type="region of interest" description="Disordered" evidence="1">
    <location>
        <begin position="1"/>
        <end position="43"/>
    </location>
</feature>
<dbReference type="Proteomes" id="UP000828390">
    <property type="component" value="Unassembled WGS sequence"/>
</dbReference>
<feature type="compositionally biased region" description="Polar residues" evidence="1">
    <location>
        <begin position="33"/>
        <end position="43"/>
    </location>
</feature>